<dbReference type="PANTHER" id="PTHR34404">
    <property type="entry name" value="REGULATORY PROTEIN, FMDB FAMILY"/>
    <property type="match status" value="1"/>
</dbReference>
<organism evidence="3">
    <name type="scientific">uncultured Desulfobacterium sp</name>
    <dbReference type="NCBI Taxonomy" id="201089"/>
    <lineage>
        <taxon>Bacteria</taxon>
        <taxon>Pseudomonadati</taxon>
        <taxon>Thermodesulfobacteriota</taxon>
        <taxon>Desulfobacteria</taxon>
        <taxon>Desulfobacterales</taxon>
        <taxon>Desulfobacteriaceae</taxon>
        <taxon>Desulfobacterium</taxon>
        <taxon>environmental samples</taxon>
    </lineage>
</organism>
<proteinExistence type="predicted"/>
<sequence>MPIYEYRCLDCNEDFEALVFGSRDKVTCPRCNGDNLSRLMSSFGFKSGGGSDVTEGYGASSSSSGCASCAGGNCSTCH</sequence>
<dbReference type="NCBIfam" id="TIGR02605">
    <property type="entry name" value="CxxC_CxxC_SSSS"/>
    <property type="match status" value="1"/>
</dbReference>
<gene>
    <name evidence="3" type="ORF">PITCH_A2030006</name>
</gene>
<evidence type="ECO:0000256" key="1">
    <source>
        <dbReference type="SAM" id="MobiDB-lite"/>
    </source>
</evidence>
<protein>
    <submittedName>
        <fullName evidence="3">Putative regulatory protein (CxxC_CxxC_SSSS)</fullName>
    </submittedName>
</protein>
<dbReference type="Pfam" id="PF09723">
    <property type="entry name" value="Zn_ribbon_8"/>
    <property type="match status" value="1"/>
</dbReference>
<reference evidence="3" key="1">
    <citation type="submission" date="2018-01" db="EMBL/GenBank/DDBJ databases">
        <authorList>
            <person name="Regsiter A."/>
            <person name="William W."/>
        </authorList>
    </citation>
    <scope>NUCLEOTIDE SEQUENCE</scope>
    <source>
        <strain evidence="3">TRIP AH-1</strain>
    </source>
</reference>
<feature type="region of interest" description="Disordered" evidence="1">
    <location>
        <begin position="59"/>
        <end position="78"/>
    </location>
</feature>
<dbReference type="SMART" id="SM00834">
    <property type="entry name" value="CxxC_CXXC_SSSS"/>
    <property type="match status" value="1"/>
</dbReference>
<dbReference type="AlphaFoldDB" id="A0A445MWV4"/>
<dbReference type="EMBL" id="OJIN01000117">
    <property type="protein sequence ID" value="SPD73862.1"/>
    <property type="molecule type" value="Genomic_DNA"/>
</dbReference>
<name>A0A445MWV4_9BACT</name>
<feature type="domain" description="Putative regulatory protein FmdB zinc ribbon" evidence="2">
    <location>
        <begin position="1"/>
        <end position="41"/>
    </location>
</feature>
<dbReference type="InterPro" id="IPR013429">
    <property type="entry name" value="Regulatory_FmdB_Zinc_ribbon"/>
</dbReference>
<dbReference type="PANTHER" id="PTHR34404:SF3">
    <property type="entry name" value="REGULATORY PROTEIN, FMDB FAMILY"/>
    <property type="match status" value="1"/>
</dbReference>
<accession>A0A445MWV4</accession>
<evidence type="ECO:0000313" key="3">
    <source>
        <dbReference type="EMBL" id="SPD73862.1"/>
    </source>
</evidence>
<evidence type="ECO:0000259" key="2">
    <source>
        <dbReference type="SMART" id="SM00834"/>
    </source>
</evidence>